<organism evidence="9 10">
    <name type="scientific">Halogranum amylolyticum</name>
    <dbReference type="NCBI Taxonomy" id="660520"/>
    <lineage>
        <taxon>Archaea</taxon>
        <taxon>Methanobacteriati</taxon>
        <taxon>Methanobacteriota</taxon>
        <taxon>Stenosarchaea group</taxon>
        <taxon>Halobacteria</taxon>
        <taxon>Halobacteriales</taxon>
        <taxon>Haloferacaceae</taxon>
    </lineage>
</organism>
<dbReference type="AlphaFoldDB" id="A0A1H8TBF6"/>
<dbReference type="EC" id="2.4.1.25" evidence="3"/>
<keyword evidence="5 9" id="KW-0808">Transferase</keyword>
<comment type="catalytic activity">
    <reaction evidence="1">
        <text>Transfers a segment of a (1-&gt;4)-alpha-D-glucan to a new position in an acceptor, which may be glucose or a (1-&gt;4)-alpha-D-glucan.</text>
        <dbReference type="EC" id="2.4.1.25"/>
    </reaction>
</comment>
<name>A0A1H8TBF6_9EURY</name>
<dbReference type="PANTHER" id="PTHR32438:SF5">
    <property type="entry name" value="4-ALPHA-GLUCANOTRANSFERASE DPE1, CHLOROPLASTIC_AMYLOPLASTIC"/>
    <property type="match status" value="1"/>
</dbReference>
<dbReference type="EMBL" id="FODV01000006">
    <property type="protein sequence ID" value="SEO88145.1"/>
    <property type="molecule type" value="Genomic_DNA"/>
</dbReference>
<evidence type="ECO:0000256" key="5">
    <source>
        <dbReference type="ARBA" id="ARBA00022679"/>
    </source>
</evidence>
<evidence type="ECO:0000256" key="6">
    <source>
        <dbReference type="ARBA" id="ARBA00023277"/>
    </source>
</evidence>
<accession>A0A1H8TBF6</accession>
<evidence type="ECO:0000256" key="8">
    <source>
        <dbReference type="ARBA" id="ARBA00031501"/>
    </source>
</evidence>
<evidence type="ECO:0000256" key="2">
    <source>
        <dbReference type="ARBA" id="ARBA00005684"/>
    </source>
</evidence>
<dbReference type="GO" id="GO:0004134">
    <property type="term" value="F:4-alpha-glucanotransferase activity"/>
    <property type="evidence" value="ECO:0007669"/>
    <property type="project" value="UniProtKB-EC"/>
</dbReference>
<dbReference type="PANTHER" id="PTHR32438">
    <property type="entry name" value="4-ALPHA-GLUCANOTRANSFERASE DPE1, CHLOROPLASTIC/AMYLOPLASTIC"/>
    <property type="match status" value="1"/>
</dbReference>
<evidence type="ECO:0000313" key="9">
    <source>
        <dbReference type="EMBL" id="SEO88145.1"/>
    </source>
</evidence>
<sequence length="497" mass="56451">MRFDRQSGVFMHVTSLPGPHGIGDLGDGAYTFVDFLADADQSLWQVCPLGPTSAAMGNSPYQAYSAFAGNPLLVSLERLVDAGYLTDDDLEPVPGEFDPHETNYEAVGKYKRPLLRTAFERFEESASDEDREAFEAFRERESAWLDGYTLFMSLKEEFDGALWTEWPHDVKTRDADALDEYRERLADDVRYREFVQFVFDRQWHDLLEYAHEHGVKLVGDLPIYVALDSADVWAAPEAFDLNEEHEPAVVAGVPPNNDDSGQRWGNPLYDWETLQETGYEWWLARFDRLFELVDITRLDHFKGFDEYWAIPADADSPAAGEWRDAPGYDFFETVEAELGDLPFIAEDLGFIDQQLIDFREEFDFPGMKVPHYANWCQAGDPNQPMHYPENAVAYSATHDTDTTVGYYSSLPSEQKDCLHYNLGVDGSEIHWSMIEAVWNSNAVLALAPMQDLLGLDSHARFNTPGTAEGNWEWRCTEAGLDGDVASHLSMLTDIHIR</sequence>
<evidence type="ECO:0000256" key="7">
    <source>
        <dbReference type="ARBA" id="ARBA00031423"/>
    </source>
</evidence>
<dbReference type="Proteomes" id="UP000199126">
    <property type="component" value="Unassembled WGS sequence"/>
</dbReference>
<dbReference type="SUPFAM" id="SSF51445">
    <property type="entry name" value="(Trans)glycosidases"/>
    <property type="match status" value="1"/>
</dbReference>
<gene>
    <name evidence="9" type="ORF">SAMN04487948_106145</name>
</gene>
<evidence type="ECO:0000313" key="10">
    <source>
        <dbReference type="Proteomes" id="UP000199126"/>
    </source>
</evidence>
<proteinExistence type="inferred from homology"/>
<reference evidence="10" key="1">
    <citation type="submission" date="2016-10" db="EMBL/GenBank/DDBJ databases">
        <authorList>
            <person name="Varghese N."/>
            <person name="Submissions S."/>
        </authorList>
    </citation>
    <scope>NUCLEOTIDE SEQUENCE [LARGE SCALE GENOMIC DNA]</scope>
    <source>
        <strain evidence="10">CGMCC 1.10121</strain>
    </source>
</reference>
<dbReference type="Pfam" id="PF02446">
    <property type="entry name" value="Glyco_hydro_77"/>
    <property type="match status" value="1"/>
</dbReference>
<evidence type="ECO:0000256" key="3">
    <source>
        <dbReference type="ARBA" id="ARBA00012560"/>
    </source>
</evidence>
<evidence type="ECO:0000256" key="4">
    <source>
        <dbReference type="ARBA" id="ARBA00022676"/>
    </source>
</evidence>
<keyword evidence="6" id="KW-0119">Carbohydrate metabolism</keyword>
<dbReference type="NCBIfam" id="NF011080">
    <property type="entry name" value="PRK14508.1-3"/>
    <property type="match status" value="1"/>
</dbReference>
<dbReference type="RefSeq" id="WP_089824983.1">
    <property type="nucleotide sequence ID" value="NZ_FODV01000006.1"/>
</dbReference>
<dbReference type="NCBIfam" id="TIGR00217">
    <property type="entry name" value="malQ"/>
    <property type="match status" value="1"/>
</dbReference>
<dbReference type="InterPro" id="IPR003385">
    <property type="entry name" value="Glyco_hydro_77"/>
</dbReference>
<dbReference type="InterPro" id="IPR017853">
    <property type="entry name" value="GH"/>
</dbReference>
<dbReference type="Gene3D" id="3.20.20.80">
    <property type="entry name" value="Glycosidases"/>
    <property type="match status" value="1"/>
</dbReference>
<protein>
    <recommendedName>
        <fullName evidence="3">4-alpha-glucanotransferase</fullName>
        <ecNumber evidence="3">2.4.1.25</ecNumber>
    </recommendedName>
    <alternativeName>
        <fullName evidence="7">Amylomaltase</fullName>
    </alternativeName>
    <alternativeName>
        <fullName evidence="8">Disproportionating enzyme</fullName>
    </alternativeName>
</protein>
<keyword evidence="10" id="KW-1185">Reference proteome</keyword>
<comment type="similarity">
    <text evidence="2">Belongs to the disproportionating enzyme family.</text>
</comment>
<keyword evidence="4" id="KW-0328">Glycosyltransferase</keyword>
<evidence type="ECO:0000256" key="1">
    <source>
        <dbReference type="ARBA" id="ARBA00000439"/>
    </source>
</evidence>
<dbReference type="OrthoDB" id="104697at2157"/>
<dbReference type="GO" id="GO:0005975">
    <property type="term" value="P:carbohydrate metabolic process"/>
    <property type="evidence" value="ECO:0007669"/>
    <property type="project" value="InterPro"/>
</dbReference>